<dbReference type="Proteomes" id="UP000054908">
    <property type="component" value="Unassembled WGS sequence"/>
</dbReference>
<evidence type="ECO:0000313" key="2">
    <source>
        <dbReference type="EMBL" id="KTD25371.1"/>
    </source>
</evidence>
<dbReference type="InterPro" id="IPR051531">
    <property type="entry name" value="N-acetyltransferase"/>
</dbReference>
<dbReference type="InterPro" id="IPR016181">
    <property type="entry name" value="Acyl_CoA_acyltransferase"/>
</dbReference>
<feature type="domain" description="N-acetyltransferase" evidence="1">
    <location>
        <begin position="10"/>
        <end position="171"/>
    </location>
</feature>
<proteinExistence type="predicted"/>
<dbReference type="PATRIC" id="fig|466.6.peg.2493"/>
<accession>A0A0W0VZ30</accession>
<keyword evidence="2" id="KW-0689">Ribosomal protein</keyword>
<name>A0A0W0VZ30_9GAMM</name>
<dbReference type="PANTHER" id="PTHR43792">
    <property type="entry name" value="GNAT FAMILY, PUTATIVE (AFU_ORTHOLOGUE AFUA_3G00765)-RELATED-RELATED"/>
    <property type="match status" value="1"/>
</dbReference>
<comment type="caution">
    <text evidence="2">The sequence shown here is derived from an EMBL/GenBank/DDBJ whole genome shotgun (WGS) entry which is preliminary data.</text>
</comment>
<dbReference type="Pfam" id="PF13302">
    <property type="entry name" value="Acetyltransf_3"/>
    <property type="match status" value="1"/>
</dbReference>
<dbReference type="PROSITE" id="PS51186">
    <property type="entry name" value="GNAT"/>
    <property type="match status" value="1"/>
</dbReference>
<dbReference type="InterPro" id="IPR000182">
    <property type="entry name" value="GNAT_dom"/>
</dbReference>
<dbReference type="EMBL" id="LNYL01000045">
    <property type="protein sequence ID" value="KTD25371.1"/>
    <property type="molecule type" value="Genomic_DNA"/>
</dbReference>
<dbReference type="GO" id="GO:0005840">
    <property type="term" value="C:ribosome"/>
    <property type="evidence" value="ECO:0007669"/>
    <property type="project" value="UniProtKB-KW"/>
</dbReference>
<keyword evidence="3" id="KW-1185">Reference proteome</keyword>
<dbReference type="PANTHER" id="PTHR43792:SF1">
    <property type="entry name" value="N-ACETYLTRANSFERASE DOMAIN-CONTAINING PROTEIN"/>
    <property type="match status" value="1"/>
</dbReference>
<keyword evidence="2" id="KW-0687">Ribonucleoprotein</keyword>
<sequence>MTNFLETDRLIIKLTSLSDFENILALRSNPEVQKYTTQPPATKQDVQRFLDWVIPYQKKHGHGMASVFEKKTGDFVGQAGIFHIGHWDLQPEIEIGYRFHVKHWGKGFATEVTRALVAWGFDHLNIDTIVSFVETENSASKRVLEKCGFHHIGLKQCHYGMLERYEIYRQK</sequence>
<dbReference type="AlphaFoldDB" id="A0A0W0VZ30"/>
<keyword evidence="2" id="KW-0808">Transferase</keyword>
<dbReference type="OrthoDB" id="9801656at2"/>
<dbReference type="RefSeq" id="WP_058453051.1">
    <property type="nucleotide sequence ID" value="NZ_CAAAIB010000012.1"/>
</dbReference>
<dbReference type="GO" id="GO:0016747">
    <property type="term" value="F:acyltransferase activity, transferring groups other than amino-acyl groups"/>
    <property type="evidence" value="ECO:0007669"/>
    <property type="project" value="InterPro"/>
</dbReference>
<dbReference type="STRING" id="466.Lmac_2349"/>
<evidence type="ECO:0000259" key="1">
    <source>
        <dbReference type="PROSITE" id="PS51186"/>
    </source>
</evidence>
<dbReference type="Gene3D" id="3.40.630.30">
    <property type="match status" value="1"/>
</dbReference>
<evidence type="ECO:0000313" key="3">
    <source>
        <dbReference type="Proteomes" id="UP000054908"/>
    </source>
</evidence>
<gene>
    <name evidence="2" type="ORF">Lmac_2349</name>
</gene>
<protein>
    <submittedName>
        <fullName evidence="2">Multifunctional nucleotidyltransferase/glutamate rich protein GrpB/ribosomal protein alanine acetyltransferase</fullName>
    </submittedName>
</protein>
<reference evidence="2 3" key="1">
    <citation type="submission" date="2015-11" db="EMBL/GenBank/DDBJ databases">
        <title>Genomic analysis of 38 Legionella species identifies large and diverse effector repertoires.</title>
        <authorList>
            <person name="Burstein D."/>
            <person name="Amaro F."/>
            <person name="Zusman T."/>
            <person name="Lifshitz Z."/>
            <person name="Cohen O."/>
            <person name="Gilbert J.A."/>
            <person name="Pupko T."/>
            <person name="Shuman H.A."/>
            <person name="Segal G."/>
        </authorList>
    </citation>
    <scope>NUCLEOTIDE SEQUENCE [LARGE SCALE GENOMIC DNA]</scope>
    <source>
        <strain evidence="2 3">PX-1-G2-E2</strain>
    </source>
</reference>
<dbReference type="SUPFAM" id="SSF55729">
    <property type="entry name" value="Acyl-CoA N-acyltransferases (Nat)"/>
    <property type="match status" value="1"/>
</dbReference>
<organism evidence="2 3">
    <name type="scientific">Legionella maceachernii</name>
    <dbReference type="NCBI Taxonomy" id="466"/>
    <lineage>
        <taxon>Bacteria</taxon>
        <taxon>Pseudomonadati</taxon>
        <taxon>Pseudomonadota</taxon>
        <taxon>Gammaproteobacteria</taxon>
        <taxon>Legionellales</taxon>
        <taxon>Legionellaceae</taxon>
        <taxon>Legionella</taxon>
    </lineage>
</organism>